<keyword evidence="3 10" id="KW-0479">Metal-binding</keyword>
<keyword evidence="5 7" id="KW-0119">Carbohydrate metabolism</keyword>
<dbReference type="RefSeq" id="WP_376801620.1">
    <property type="nucleotide sequence ID" value="NZ_DBNB01000020.1"/>
</dbReference>
<comment type="similarity">
    <text evidence="7">Belongs to the gmhB family.</text>
</comment>
<keyword evidence="10" id="KW-0460">Magnesium</keyword>
<reference evidence="11 12" key="1">
    <citation type="journal article" date="2017" name="Water Res.">
        <title>Comammox in drinking water systems.</title>
        <authorList>
            <person name="Wang Y."/>
            <person name="Ma L."/>
            <person name="Mao Y."/>
            <person name="Jiang X."/>
            <person name="Xia Y."/>
            <person name="Yu K."/>
            <person name="Li B."/>
            <person name="Zhang T."/>
        </authorList>
    </citation>
    <scope>NUCLEOTIDE SEQUENCE [LARGE SCALE GENOMIC DNA]</scope>
    <source>
        <strain evidence="11">SG_bin8</strain>
    </source>
</reference>
<dbReference type="InterPro" id="IPR036412">
    <property type="entry name" value="HAD-like_sf"/>
</dbReference>
<evidence type="ECO:0000256" key="3">
    <source>
        <dbReference type="ARBA" id="ARBA00022723"/>
    </source>
</evidence>
<dbReference type="InterPro" id="IPR023214">
    <property type="entry name" value="HAD_sf"/>
</dbReference>
<proteinExistence type="inferred from homology"/>
<dbReference type="PANTHER" id="PTHR42891:SF1">
    <property type="entry name" value="D-GLYCERO-BETA-D-MANNO-HEPTOSE-1,7-BISPHOSPHATE 7-PHOSPHATASE"/>
    <property type="match status" value="1"/>
</dbReference>
<keyword evidence="4 7" id="KW-0378">Hydrolase</keyword>
<dbReference type="GO" id="GO:0016791">
    <property type="term" value="F:phosphatase activity"/>
    <property type="evidence" value="ECO:0007669"/>
    <property type="project" value="InterPro"/>
</dbReference>
<evidence type="ECO:0000256" key="6">
    <source>
        <dbReference type="ARBA" id="ARBA00031828"/>
    </source>
</evidence>
<accession>A0A1W9HZ51</accession>
<dbReference type="SUPFAM" id="SSF56784">
    <property type="entry name" value="HAD-like"/>
    <property type="match status" value="1"/>
</dbReference>
<feature type="binding site" evidence="10">
    <location>
        <position position="13"/>
    </location>
    <ligand>
        <name>Mg(2+)</name>
        <dbReference type="ChEBI" id="CHEBI:18420"/>
    </ligand>
</feature>
<dbReference type="NCBIfam" id="TIGR01662">
    <property type="entry name" value="HAD-SF-IIIA"/>
    <property type="match status" value="1"/>
</dbReference>
<feature type="binding site" evidence="10">
    <location>
        <position position="139"/>
    </location>
    <ligand>
        <name>Mg(2+)</name>
        <dbReference type="ChEBI" id="CHEBI:18420"/>
    </ligand>
</feature>
<name>A0A1W9HZ51_9HYPH</name>
<dbReference type="GO" id="GO:0005737">
    <property type="term" value="C:cytoplasm"/>
    <property type="evidence" value="ECO:0007669"/>
    <property type="project" value="UniProtKB-SubCell"/>
</dbReference>
<comment type="subcellular location">
    <subcellularLocation>
        <location evidence="1 7">Cytoplasm</location>
    </subcellularLocation>
</comment>
<dbReference type="NCBIfam" id="TIGR01656">
    <property type="entry name" value="Histidinol-ppas"/>
    <property type="match status" value="1"/>
</dbReference>
<evidence type="ECO:0000313" key="11">
    <source>
        <dbReference type="EMBL" id="OQW52474.1"/>
    </source>
</evidence>
<feature type="active site" description="Proton donor" evidence="8">
    <location>
        <position position="15"/>
    </location>
</feature>
<dbReference type="GO" id="GO:0046872">
    <property type="term" value="F:metal ion binding"/>
    <property type="evidence" value="ECO:0007669"/>
    <property type="project" value="UniProtKB-KW"/>
</dbReference>
<dbReference type="InterPro" id="IPR006543">
    <property type="entry name" value="Histidinol-phos"/>
</dbReference>
<evidence type="ECO:0000256" key="4">
    <source>
        <dbReference type="ARBA" id="ARBA00022801"/>
    </source>
</evidence>
<dbReference type="PANTHER" id="PTHR42891">
    <property type="entry name" value="D-GLYCERO-BETA-D-MANNO-HEPTOSE-1,7-BISPHOSPHATE 7-PHOSPHATASE"/>
    <property type="match status" value="1"/>
</dbReference>
<feature type="site" description="Contributes to substrate recognition" evidence="9">
    <location>
        <position position="113"/>
    </location>
</feature>
<dbReference type="Proteomes" id="UP000192872">
    <property type="component" value="Unassembled WGS sequence"/>
</dbReference>
<feature type="active site" description="Proton donor" evidence="8">
    <location>
        <position position="13"/>
    </location>
</feature>
<sequence length="175" mass="18922">MKQGAGGKGAFLDRDGVLNVDHGYVSRTEDFVWVEGAVAALRRLKQAGYVVIVVTNQSGIGRGYYSEADMNALHAFMNAELARAGARIDAFYHCPFHPEAEIAAWRAADHPDRKPNPGMILRGLADFSLDPRKCFLIGDRESDIEAAQRAGIAACQFTGGNLDDVVATILSDQPS</sequence>
<evidence type="ECO:0000256" key="7">
    <source>
        <dbReference type="PIRNR" id="PIRNR004682"/>
    </source>
</evidence>
<dbReference type="Pfam" id="PF13242">
    <property type="entry name" value="Hydrolase_like"/>
    <property type="match status" value="1"/>
</dbReference>
<feature type="binding site" evidence="10">
    <location>
        <position position="15"/>
    </location>
    <ligand>
        <name>Mg(2+)</name>
        <dbReference type="ChEBI" id="CHEBI:18420"/>
    </ligand>
</feature>
<dbReference type="AlphaFoldDB" id="A0A1W9HZ51"/>
<feature type="site" description="Stabilizes the phosphoryl group" evidence="9">
    <location>
        <position position="114"/>
    </location>
</feature>
<dbReference type="InterPro" id="IPR004446">
    <property type="entry name" value="Heptose_bisP_phosphatase"/>
</dbReference>
<evidence type="ECO:0000256" key="10">
    <source>
        <dbReference type="PIRSR" id="PIRSR004682-4"/>
    </source>
</evidence>
<keyword evidence="2 7" id="KW-0963">Cytoplasm</keyword>
<feature type="site" description="Stabilizes the phosphoryl group" evidence="9">
    <location>
        <position position="55"/>
    </location>
</feature>
<comment type="caution">
    <text evidence="11">The sequence shown here is derived from an EMBL/GenBank/DDBJ whole genome shotgun (WGS) entry which is preliminary data.</text>
</comment>
<evidence type="ECO:0000256" key="9">
    <source>
        <dbReference type="PIRSR" id="PIRSR004682-3"/>
    </source>
</evidence>
<organism evidence="11 12">
    <name type="scientific">Candidatus Raskinella chloraquaticus</name>
    <dbReference type="NCBI Taxonomy" id="1951219"/>
    <lineage>
        <taxon>Bacteria</taxon>
        <taxon>Pseudomonadati</taxon>
        <taxon>Pseudomonadota</taxon>
        <taxon>Alphaproteobacteria</taxon>
        <taxon>Hyphomicrobiales</taxon>
        <taxon>Phreatobacteraceae</taxon>
        <taxon>Candidatus Raskinella</taxon>
    </lineage>
</organism>
<comment type="cofactor">
    <cofactor evidence="10">
        <name>Zn(2+)</name>
        <dbReference type="ChEBI" id="CHEBI:29105"/>
    </cofactor>
</comment>
<dbReference type="CDD" id="cd07503">
    <property type="entry name" value="HAD_HisB-N"/>
    <property type="match status" value="1"/>
</dbReference>
<dbReference type="EMBL" id="LWDL01000012">
    <property type="protein sequence ID" value="OQW52474.1"/>
    <property type="molecule type" value="Genomic_DNA"/>
</dbReference>
<protein>
    <recommendedName>
        <fullName evidence="6 7">D,D-heptose 1,7-bisphosphate phosphatase</fullName>
        <ecNumber evidence="7">3.1.3.-</ecNumber>
    </recommendedName>
</protein>
<dbReference type="NCBIfam" id="TIGR01549">
    <property type="entry name" value="HAD-SF-IA-v1"/>
    <property type="match status" value="1"/>
</dbReference>
<keyword evidence="10" id="KW-0862">Zinc</keyword>
<dbReference type="InterPro" id="IPR006549">
    <property type="entry name" value="HAD-SF_hydro_IIIA"/>
</dbReference>
<evidence type="ECO:0000256" key="2">
    <source>
        <dbReference type="ARBA" id="ARBA00022490"/>
    </source>
</evidence>
<dbReference type="STRING" id="1827387.A4S15_06380"/>
<gene>
    <name evidence="11" type="ORF">A4S15_06380</name>
</gene>
<evidence type="ECO:0000313" key="12">
    <source>
        <dbReference type="Proteomes" id="UP000192872"/>
    </source>
</evidence>
<evidence type="ECO:0000256" key="5">
    <source>
        <dbReference type="ARBA" id="ARBA00023277"/>
    </source>
</evidence>
<evidence type="ECO:0000256" key="1">
    <source>
        <dbReference type="ARBA" id="ARBA00004496"/>
    </source>
</evidence>
<dbReference type="GO" id="GO:0005975">
    <property type="term" value="P:carbohydrate metabolic process"/>
    <property type="evidence" value="ECO:0007669"/>
    <property type="project" value="InterPro"/>
</dbReference>
<dbReference type="PIRSF" id="PIRSF004682">
    <property type="entry name" value="GmhB"/>
    <property type="match status" value="1"/>
</dbReference>
<evidence type="ECO:0000256" key="8">
    <source>
        <dbReference type="PIRSR" id="PIRSR004682-1"/>
    </source>
</evidence>
<dbReference type="EC" id="3.1.3.-" evidence="7"/>
<feature type="binding site" evidence="10">
    <location>
        <position position="94"/>
    </location>
    <ligand>
        <name>Zn(2+)</name>
        <dbReference type="ChEBI" id="CHEBI:29105"/>
    </ligand>
</feature>
<dbReference type="InterPro" id="IPR006439">
    <property type="entry name" value="HAD-SF_hydro_IA"/>
</dbReference>
<comment type="cofactor">
    <cofactor evidence="10">
        <name>Mg(2+)</name>
        <dbReference type="ChEBI" id="CHEBI:18420"/>
    </cofactor>
</comment>
<dbReference type="Gene3D" id="3.40.50.1000">
    <property type="entry name" value="HAD superfamily/HAD-like"/>
    <property type="match status" value="1"/>
</dbReference>